<dbReference type="Proteomes" id="UP000766336">
    <property type="component" value="Unassembled WGS sequence"/>
</dbReference>
<dbReference type="RefSeq" id="WP_213671558.1">
    <property type="nucleotide sequence ID" value="NZ_JAHCDA010000003.1"/>
</dbReference>
<proteinExistence type="predicted"/>
<name>A0ABS5QHB2_9PROT</name>
<dbReference type="Pfam" id="PF06568">
    <property type="entry name" value="YjiS-like"/>
    <property type="match status" value="1"/>
</dbReference>
<dbReference type="EMBL" id="JAHCDA010000003">
    <property type="protein sequence ID" value="MBS7812878.1"/>
    <property type="molecule type" value="Genomic_DNA"/>
</dbReference>
<evidence type="ECO:0000259" key="1">
    <source>
        <dbReference type="Pfam" id="PF06568"/>
    </source>
</evidence>
<keyword evidence="3" id="KW-1185">Reference proteome</keyword>
<feature type="domain" description="YjiS-like" evidence="1">
    <location>
        <begin position="29"/>
        <end position="63"/>
    </location>
</feature>
<comment type="caution">
    <text evidence="2">The sequence shown here is derived from an EMBL/GenBank/DDBJ whole genome shotgun (WGS) entry which is preliminary data.</text>
</comment>
<dbReference type="InterPro" id="IPR009506">
    <property type="entry name" value="YjiS-like"/>
</dbReference>
<evidence type="ECO:0000313" key="3">
    <source>
        <dbReference type="Proteomes" id="UP000766336"/>
    </source>
</evidence>
<sequence length="76" mass="8697">MSAAQFLSPTASRLSAGSEGRKVGILWLEQLSRFWRAYETRQHLAALDEHMLRDIGVTATQARYETMRRPWDITGC</sequence>
<protein>
    <submittedName>
        <fullName evidence="2">DUF1127 domain-containing protein</fullName>
    </submittedName>
</protein>
<organism evidence="2 3">
    <name type="scientific">Roseococcus pinisoli</name>
    <dbReference type="NCBI Taxonomy" id="2835040"/>
    <lineage>
        <taxon>Bacteria</taxon>
        <taxon>Pseudomonadati</taxon>
        <taxon>Pseudomonadota</taxon>
        <taxon>Alphaproteobacteria</taxon>
        <taxon>Acetobacterales</taxon>
        <taxon>Roseomonadaceae</taxon>
        <taxon>Roseococcus</taxon>
    </lineage>
</organism>
<gene>
    <name evidence="2" type="ORF">KHU32_18155</name>
</gene>
<evidence type="ECO:0000313" key="2">
    <source>
        <dbReference type="EMBL" id="MBS7812878.1"/>
    </source>
</evidence>
<reference evidence="2 3" key="1">
    <citation type="submission" date="2021-05" db="EMBL/GenBank/DDBJ databases">
        <title>Roseococcus sp. XZZS9, whole genome shotgun sequencing project.</title>
        <authorList>
            <person name="Zhao G."/>
            <person name="Shen L."/>
        </authorList>
    </citation>
    <scope>NUCLEOTIDE SEQUENCE [LARGE SCALE GENOMIC DNA]</scope>
    <source>
        <strain evidence="2 3">XZZS9</strain>
    </source>
</reference>
<accession>A0ABS5QHB2</accession>